<feature type="compositionally biased region" description="Basic and acidic residues" evidence="1">
    <location>
        <begin position="85"/>
        <end position="99"/>
    </location>
</feature>
<comment type="caution">
    <text evidence="2">The sequence shown here is derived from an EMBL/GenBank/DDBJ whole genome shotgun (WGS) entry which is preliminary data.</text>
</comment>
<feature type="compositionally biased region" description="Low complexity" evidence="1">
    <location>
        <begin position="49"/>
        <end position="59"/>
    </location>
</feature>
<dbReference type="EMBL" id="BAAAUX010000005">
    <property type="protein sequence ID" value="GAA2779736.1"/>
    <property type="molecule type" value="Genomic_DNA"/>
</dbReference>
<gene>
    <name evidence="2" type="ORF">GCM10010470_11850</name>
</gene>
<dbReference type="SUPFAM" id="SSF51989">
    <property type="entry name" value="Glycosyl hydrolases family 6, cellulases"/>
    <property type="match status" value="1"/>
</dbReference>
<dbReference type="InterPro" id="IPR016288">
    <property type="entry name" value="Beta_cellobiohydrolase"/>
</dbReference>
<proteinExistence type="predicted"/>
<dbReference type="InterPro" id="IPR036434">
    <property type="entry name" value="Beta_cellobiohydrolase_sf"/>
</dbReference>
<sequence>MAKGNAIKQALGGGSEFLVDTSRNGNGAPADDAVCNPPGRRLGVPSQVGSAASAARGGSPVRTVPKGIWVALRRRTQGASRSSRTRVDGRLLARRDKGCPGRGPRPCWGSGGGRTGQIRGNRV</sequence>
<organism evidence="2 3">
    <name type="scientific">Saccharopolyspora taberi</name>
    <dbReference type="NCBI Taxonomy" id="60895"/>
    <lineage>
        <taxon>Bacteria</taxon>
        <taxon>Bacillati</taxon>
        <taxon>Actinomycetota</taxon>
        <taxon>Actinomycetes</taxon>
        <taxon>Pseudonocardiales</taxon>
        <taxon>Pseudonocardiaceae</taxon>
        <taxon>Saccharopolyspora</taxon>
    </lineage>
</organism>
<keyword evidence="3" id="KW-1185">Reference proteome</keyword>
<evidence type="ECO:0000313" key="2">
    <source>
        <dbReference type="EMBL" id="GAA2779736.1"/>
    </source>
</evidence>
<feature type="region of interest" description="Disordered" evidence="1">
    <location>
        <begin position="1"/>
        <end position="61"/>
    </location>
</feature>
<dbReference type="Proteomes" id="UP001500979">
    <property type="component" value="Unassembled WGS sequence"/>
</dbReference>
<reference evidence="2 3" key="1">
    <citation type="journal article" date="2019" name="Int. J. Syst. Evol. Microbiol.">
        <title>The Global Catalogue of Microorganisms (GCM) 10K type strain sequencing project: providing services to taxonomists for standard genome sequencing and annotation.</title>
        <authorList>
            <consortium name="The Broad Institute Genomics Platform"/>
            <consortium name="The Broad Institute Genome Sequencing Center for Infectious Disease"/>
            <person name="Wu L."/>
            <person name="Ma J."/>
        </authorList>
    </citation>
    <scope>NUCLEOTIDE SEQUENCE [LARGE SCALE GENOMIC DNA]</scope>
    <source>
        <strain evidence="2 3">JCM 9383</strain>
    </source>
</reference>
<accession>A0ABN3V5Y2</accession>
<evidence type="ECO:0000313" key="3">
    <source>
        <dbReference type="Proteomes" id="UP001500979"/>
    </source>
</evidence>
<feature type="region of interest" description="Disordered" evidence="1">
    <location>
        <begin position="75"/>
        <end position="123"/>
    </location>
</feature>
<dbReference type="Gene3D" id="3.20.20.40">
    <property type="entry name" value="1, 4-beta cellobiohydrolase"/>
    <property type="match status" value="1"/>
</dbReference>
<name>A0ABN3V5Y2_9PSEU</name>
<protein>
    <submittedName>
        <fullName evidence="2">Uncharacterized protein</fullName>
    </submittedName>
</protein>
<dbReference type="Pfam" id="PF01341">
    <property type="entry name" value="Glyco_hydro_6"/>
    <property type="match status" value="1"/>
</dbReference>
<evidence type="ECO:0000256" key="1">
    <source>
        <dbReference type="SAM" id="MobiDB-lite"/>
    </source>
</evidence>